<dbReference type="GO" id="GO:0005886">
    <property type="term" value="C:plasma membrane"/>
    <property type="evidence" value="ECO:0007669"/>
    <property type="project" value="UniProtKB-SubCell"/>
</dbReference>
<comment type="catalytic activity">
    <reaction evidence="8">
        <text>fluoride(in) = fluoride(out)</text>
        <dbReference type="Rhea" id="RHEA:76159"/>
        <dbReference type="ChEBI" id="CHEBI:17051"/>
    </reaction>
    <physiologicalReaction direction="left-to-right" evidence="8">
        <dbReference type="Rhea" id="RHEA:76160"/>
    </physiologicalReaction>
</comment>
<evidence type="ECO:0000313" key="12">
    <source>
        <dbReference type="RefSeq" id="XP_033454719.1"/>
    </source>
</evidence>
<dbReference type="OrthoDB" id="409792at2759"/>
<reference evidence="12" key="1">
    <citation type="submission" date="2020-01" db="EMBL/GenBank/DDBJ databases">
        <authorList>
            <consortium name="DOE Joint Genome Institute"/>
            <person name="Haridas S."/>
            <person name="Albert R."/>
            <person name="Binder M."/>
            <person name="Bloem J."/>
            <person name="Labutti K."/>
            <person name="Salamov A."/>
            <person name="Andreopoulos B."/>
            <person name="Baker S.E."/>
            <person name="Barry K."/>
            <person name="Bills G."/>
            <person name="Bluhm B.H."/>
            <person name="Cannon C."/>
            <person name="Castanera R."/>
            <person name="Culley D.E."/>
            <person name="Daum C."/>
            <person name="Ezra D."/>
            <person name="Gonzalez J.B."/>
            <person name="Henrissat B."/>
            <person name="Kuo A."/>
            <person name="Liang C."/>
            <person name="Lipzen A."/>
            <person name="Lutzoni F."/>
            <person name="Magnuson J."/>
            <person name="Mondo S."/>
            <person name="Nolan M."/>
            <person name="Ohm R."/>
            <person name="Pangilinan J."/>
            <person name="Park H.-J."/>
            <person name="Ramirez L."/>
            <person name="Alfaro M."/>
            <person name="Sun H."/>
            <person name="Tritt A."/>
            <person name="Yoshinaga Y."/>
            <person name="Zwiers L.-H."/>
            <person name="Turgeon B.G."/>
            <person name="Goodwin S.B."/>
            <person name="Spatafora J.W."/>
            <person name="Crous P.W."/>
            <person name="Grigoriev I.V."/>
        </authorList>
    </citation>
    <scope>NUCLEOTIDE SEQUENCE</scope>
    <source>
        <strain evidence="12">CBS 342.82</strain>
    </source>
</reference>
<comment type="similarity">
    <text evidence="7">Belongs to the fluoride channel Fluc/FEX (TC 1.A.43) family.</text>
</comment>
<feature type="transmembrane region" description="Helical" evidence="10">
    <location>
        <begin position="386"/>
        <end position="408"/>
    </location>
</feature>
<evidence type="ECO:0000256" key="2">
    <source>
        <dbReference type="ARBA" id="ARBA00004651"/>
    </source>
</evidence>
<dbReference type="Pfam" id="PF02537">
    <property type="entry name" value="CRCB"/>
    <property type="match status" value="2"/>
</dbReference>
<dbReference type="Proteomes" id="UP000504637">
    <property type="component" value="Unplaced"/>
</dbReference>
<dbReference type="GeneID" id="54359901"/>
<evidence type="ECO:0000256" key="4">
    <source>
        <dbReference type="ARBA" id="ARBA00022692"/>
    </source>
</evidence>
<keyword evidence="6 10" id="KW-0472">Membrane</keyword>
<feature type="transmembrane region" description="Helical" evidence="10">
    <location>
        <begin position="149"/>
        <end position="172"/>
    </location>
</feature>
<keyword evidence="4 10" id="KW-0812">Transmembrane</keyword>
<feature type="non-terminal residue" evidence="12">
    <location>
        <position position="431"/>
    </location>
</feature>
<feature type="transmembrane region" description="Helical" evidence="10">
    <location>
        <begin position="333"/>
        <end position="354"/>
    </location>
</feature>
<evidence type="ECO:0000256" key="8">
    <source>
        <dbReference type="ARBA" id="ARBA00035585"/>
    </source>
</evidence>
<feature type="region of interest" description="Disordered" evidence="9">
    <location>
        <begin position="1"/>
        <end position="87"/>
    </location>
</feature>
<feature type="transmembrane region" description="Helical" evidence="10">
    <location>
        <begin position="123"/>
        <end position="143"/>
    </location>
</feature>
<dbReference type="RefSeq" id="XP_033454719.1">
    <property type="nucleotide sequence ID" value="XM_033602101.1"/>
</dbReference>
<evidence type="ECO:0000256" key="6">
    <source>
        <dbReference type="ARBA" id="ARBA00023136"/>
    </source>
</evidence>
<feature type="transmembrane region" description="Helical" evidence="10">
    <location>
        <begin position="285"/>
        <end position="313"/>
    </location>
</feature>
<comment type="subcellular location">
    <subcellularLocation>
        <location evidence="2">Cell membrane</location>
        <topology evidence="2">Multi-pass membrane protein</topology>
    </subcellularLocation>
</comment>
<keyword evidence="11" id="KW-1185">Reference proteome</keyword>
<dbReference type="PANTHER" id="PTHR28259">
    <property type="entry name" value="FLUORIDE EXPORT PROTEIN 1-RELATED"/>
    <property type="match status" value="1"/>
</dbReference>
<gene>
    <name evidence="12" type="ORF">K489DRAFT_329013</name>
</gene>
<dbReference type="PANTHER" id="PTHR28259:SF1">
    <property type="entry name" value="FLUORIDE EXPORT PROTEIN 1-RELATED"/>
    <property type="match status" value="1"/>
</dbReference>
<organism evidence="12">
    <name type="scientific">Dissoconium aciculare CBS 342.82</name>
    <dbReference type="NCBI Taxonomy" id="1314786"/>
    <lineage>
        <taxon>Eukaryota</taxon>
        <taxon>Fungi</taxon>
        <taxon>Dikarya</taxon>
        <taxon>Ascomycota</taxon>
        <taxon>Pezizomycotina</taxon>
        <taxon>Dothideomycetes</taxon>
        <taxon>Dothideomycetidae</taxon>
        <taxon>Mycosphaerellales</taxon>
        <taxon>Dissoconiaceae</taxon>
        <taxon>Dissoconium</taxon>
    </lineage>
</organism>
<evidence type="ECO:0000256" key="3">
    <source>
        <dbReference type="ARBA" id="ARBA00022475"/>
    </source>
</evidence>
<dbReference type="GO" id="GO:1903425">
    <property type="term" value="F:fluoride transmembrane transporter activity"/>
    <property type="evidence" value="ECO:0007669"/>
    <property type="project" value="TreeGrafter"/>
</dbReference>
<evidence type="ECO:0000313" key="11">
    <source>
        <dbReference type="Proteomes" id="UP000504637"/>
    </source>
</evidence>
<sequence length="431" mass="47257">MNNESTRPSNGRHHSQRQNNELANEEIGLDEIRAPPPDRNLDHGPRLESNRRSSAARDTEETTLSREESGLDELFAPPPDENPSEDEAYRHDDLEHRSNSKSKHEESGSADEVTKLSRFLVQLYIYSYIICFSIFGVLARIGLQSLTLYPGALIPNTDLWANFAGSLIIGYLREDRTLFRRHWQKAQGEHDKRADSSERLEGSRSDSGEQSADGRGAAVEAAFRASRGQEPGYLGLTVGFCGCFTSFASICRDSFLAISNDINTDDVANHFVTSSARSREAGYSVMAVLAVLLLEIGLSIIALKIGAHLAVLTERLVEDATVNVDFSKILNPLFLFLAFGVWIGAIVLTIFGPYDAWRGKVLFSLVFAPVGCILRFQLSVRMNRLIAAFPLGTFTANVLGTAVLGIAYDLQHSSAASSVVGCQVLQGIEDG</sequence>
<proteinExistence type="inferred from homology"/>
<evidence type="ECO:0000256" key="7">
    <source>
        <dbReference type="ARBA" id="ARBA00035120"/>
    </source>
</evidence>
<evidence type="ECO:0000256" key="1">
    <source>
        <dbReference type="ARBA" id="ARBA00002598"/>
    </source>
</evidence>
<protein>
    <submittedName>
        <fullName evidence="12">Uncharacterized protein</fullName>
    </submittedName>
</protein>
<feature type="compositionally biased region" description="Basic and acidic residues" evidence="9">
    <location>
        <begin position="39"/>
        <end position="69"/>
    </location>
</feature>
<evidence type="ECO:0000256" key="10">
    <source>
        <dbReference type="SAM" id="Phobius"/>
    </source>
</evidence>
<feature type="transmembrane region" description="Helical" evidence="10">
    <location>
        <begin position="361"/>
        <end position="380"/>
    </location>
</feature>
<dbReference type="InterPro" id="IPR003691">
    <property type="entry name" value="FluC"/>
</dbReference>
<evidence type="ECO:0000256" key="9">
    <source>
        <dbReference type="SAM" id="MobiDB-lite"/>
    </source>
</evidence>
<reference evidence="12" key="2">
    <citation type="submission" date="2020-04" db="EMBL/GenBank/DDBJ databases">
        <authorList>
            <consortium name="NCBI Genome Project"/>
        </authorList>
    </citation>
    <scope>NUCLEOTIDE SEQUENCE</scope>
    <source>
        <strain evidence="12">CBS 342.82</strain>
    </source>
</reference>
<accession>A0A6J3LPV1</accession>
<name>A0A6J3LPV1_9PEZI</name>
<keyword evidence="3" id="KW-1003">Cell membrane</keyword>
<reference evidence="12" key="3">
    <citation type="submission" date="2025-08" db="UniProtKB">
        <authorList>
            <consortium name="RefSeq"/>
        </authorList>
    </citation>
    <scope>IDENTIFICATION</scope>
    <source>
        <strain evidence="12">CBS 342.82</strain>
    </source>
</reference>
<dbReference type="AlphaFoldDB" id="A0A6J3LPV1"/>
<feature type="region of interest" description="Disordered" evidence="9">
    <location>
        <begin position="189"/>
        <end position="214"/>
    </location>
</feature>
<keyword evidence="5 10" id="KW-1133">Transmembrane helix</keyword>
<comment type="function">
    <text evidence="1">Fluoride channel required for the rapid expulsion of cytoplasmic fluoride.</text>
</comment>
<evidence type="ECO:0000256" key="5">
    <source>
        <dbReference type="ARBA" id="ARBA00022989"/>
    </source>
</evidence>
<feature type="compositionally biased region" description="Basic and acidic residues" evidence="9">
    <location>
        <begin position="189"/>
        <end position="207"/>
    </location>
</feature>